<name>E0NHX9_PEDAC</name>
<dbReference type="SUPFAM" id="SSF54786">
    <property type="entry name" value="YcfA/nrd intein domain"/>
    <property type="match status" value="1"/>
</dbReference>
<dbReference type="GO" id="GO:0003729">
    <property type="term" value="F:mRNA binding"/>
    <property type="evidence" value="ECO:0007669"/>
    <property type="project" value="InterPro"/>
</dbReference>
<dbReference type="InterPro" id="IPR012933">
    <property type="entry name" value="HicA_mRNA_interferase"/>
</dbReference>
<dbReference type="GO" id="GO:0004519">
    <property type="term" value="F:endonuclease activity"/>
    <property type="evidence" value="ECO:0007669"/>
    <property type="project" value="UniProtKB-KW"/>
</dbReference>
<dbReference type="AlphaFoldDB" id="E0NHX9"/>
<evidence type="ECO:0000256" key="4">
    <source>
        <dbReference type="ARBA" id="ARBA00022759"/>
    </source>
</evidence>
<comment type="similarity">
    <text evidence="1">Belongs to the HicA mRNA interferase family.</text>
</comment>
<keyword evidence="2" id="KW-1277">Toxin-antitoxin system</keyword>
<accession>E0NHX9</accession>
<protein>
    <submittedName>
        <fullName evidence="8">Toxin-antitoxin system, toxin component, HicA family</fullName>
    </submittedName>
</protein>
<evidence type="ECO:0000256" key="1">
    <source>
        <dbReference type="ARBA" id="ARBA00006620"/>
    </source>
</evidence>
<dbReference type="Gene3D" id="3.30.920.30">
    <property type="entry name" value="Hypothetical protein"/>
    <property type="match status" value="1"/>
</dbReference>
<keyword evidence="5" id="KW-0378">Hydrolase</keyword>
<dbReference type="Proteomes" id="UP000004470">
    <property type="component" value="Unassembled WGS sequence"/>
</dbReference>
<dbReference type="InterPro" id="IPR038570">
    <property type="entry name" value="HicA_sf"/>
</dbReference>
<dbReference type="GO" id="GO:0016787">
    <property type="term" value="F:hydrolase activity"/>
    <property type="evidence" value="ECO:0007669"/>
    <property type="project" value="UniProtKB-KW"/>
</dbReference>
<dbReference type="HOGENOM" id="CLU_2106646_0_0_9"/>
<gene>
    <name evidence="8" type="ORF">HMPREF0623_1610</name>
</gene>
<keyword evidence="3" id="KW-0540">Nuclease</keyword>
<evidence type="ECO:0000256" key="3">
    <source>
        <dbReference type="ARBA" id="ARBA00022722"/>
    </source>
</evidence>
<keyword evidence="4" id="KW-0255">Endonuclease</keyword>
<sequence>MHHHNFKKTPLGFAYTYKISIIKERKEQDVPKKPQQLESEILKAGFILQKGKGKGGHRRYRHPDGRTTEIPFHSKEIKKGTEQAIKNKRDLISLAAHSIRNYEEEVNVSSNYKRI</sequence>
<organism evidence="8 9">
    <name type="scientific">Pediococcus acidilactici DSM 20284</name>
    <dbReference type="NCBI Taxonomy" id="862514"/>
    <lineage>
        <taxon>Bacteria</taxon>
        <taxon>Bacillati</taxon>
        <taxon>Bacillota</taxon>
        <taxon>Bacilli</taxon>
        <taxon>Lactobacillales</taxon>
        <taxon>Lactobacillaceae</taxon>
        <taxon>Pediococcus</taxon>
        <taxon>Pediococcus acidilactici group</taxon>
    </lineage>
</organism>
<evidence type="ECO:0000256" key="5">
    <source>
        <dbReference type="ARBA" id="ARBA00022801"/>
    </source>
</evidence>
<evidence type="ECO:0000313" key="9">
    <source>
        <dbReference type="Proteomes" id="UP000004470"/>
    </source>
</evidence>
<reference evidence="8" key="1">
    <citation type="submission" date="2010-07" db="EMBL/GenBank/DDBJ databases">
        <authorList>
            <person name="Muzny D."/>
            <person name="Qin X."/>
            <person name="Deng J."/>
            <person name="Jiang H."/>
            <person name="Liu Y."/>
            <person name="Qu J."/>
            <person name="Song X.-Z."/>
            <person name="Zhang L."/>
            <person name="Thornton R."/>
            <person name="Coyle M."/>
            <person name="Francisco L."/>
            <person name="Jackson L."/>
            <person name="Javaid M."/>
            <person name="Korchina V."/>
            <person name="Kovar C."/>
            <person name="Mata R."/>
            <person name="Mathew T."/>
            <person name="Ngo R."/>
            <person name="Nguyen L."/>
            <person name="Nguyen N."/>
            <person name="Okwuonu G."/>
            <person name="Ongeri F."/>
            <person name="Pham C."/>
            <person name="Simmons D."/>
            <person name="Wilczek-Boney K."/>
            <person name="Hale W."/>
            <person name="Jakkamsetti A."/>
            <person name="Pham P."/>
            <person name="Ruth R."/>
            <person name="San Lucas F."/>
            <person name="Warren J."/>
            <person name="Zhang J."/>
            <person name="Zhao Z."/>
            <person name="Zhou C."/>
            <person name="Zhu D."/>
            <person name="Lee S."/>
            <person name="Bess C."/>
            <person name="Blankenburg K."/>
            <person name="Forbes L."/>
            <person name="Fu Q."/>
            <person name="Gubbala S."/>
            <person name="Hirani K."/>
            <person name="Jayaseelan J.C."/>
            <person name="Lara F."/>
            <person name="Munidasa M."/>
            <person name="Palculict T."/>
            <person name="Patil S."/>
            <person name="Pu L.-L."/>
            <person name="Saada N."/>
            <person name="Tang L."/>
            <person name="Weissenberger G."/>
            <person name="Zhu Y."/>
            <person name="Hemphill L."/>
            <person name="Shang Y."/>
            <person name="Youmans B."/>
            <person name="Ayvaz T."/>
            <person name="Ross M."/>
            <person name="Santibanez J."/>
            <person name="Aqrawi P."/>
            <person name="Gross S."/>
            <person name="Joshi V."/>
            <person name="Fowler G."/>
            <person name="Nazareth L."/>
            <person name="Reid J."/>
            <person name="Worley K."/>
            <person name="Petrosino J."/>
            <person name="Highlander S."/>
            <person name="Gibbs R."/>
        </authorList>
    </citation>
    <scope>NUCLEOTIDE SEQUENCE [LARGE SCALE GENOMIC DNA]</scope>
    <source>
        <strain evidence="8">DSM 20284</strain>
    </source>
</reference>
<evidence type="ECO:0000313" key="8">
    <source>
        <dbReference type="EMBL" id="EFL94742.1"/>
    </source>
</evidence>
<keyword evidence="6" id="KW-0694">RNA-binding</keyword>
<dbReference type="EMBL" id="AEEG01000009">
    <property type="protein sequence ID" value="EFL94742.1"/>
    <property type="molecule type" value="Genomic_DNA"/>
</dbReference>
<evidence type="ECO:0000256" key="7">
    <source>
        <dbReference type="ARBA" id="ARBA00023016"/>
    </source>
</evidence>
<comment type="caution">
    <text evidence="8">The sequence shown here is derived from an EMBL/GenBank/DDBJ whole genome shotgun (WGS) entry which is preliminary data.</text>
</comment>
<proteinExistence type="inferred from homology"/>
<keyword evidence="9" id="KW-1185">Reference proteome</keyword>
<keyword evidence="7" id="KW-0346">Stress response</keyword>
<evidence type="ECO:0000256" key="2">
    <source>
        <dbReference type="ARBA" id="ARBA00022649"/>
    </source>
</evidence>
<evidence type="ECO:0000256" key="6">
    <source>
        <dbReference type="ARBA" id="ARBA00022884"/>
    </source>
</evidence>
<dbReference type="Pfam" id="PF07927">
    <property type="entry name" value="HicA_toxin"/>
    <property type="match status" value="1"/>
</dbReference>